<dbReference type="Proteomes" id="UP000811246">
    <property type="component" value="Chromosome 14"/>
</dbReference>
<sequence length="102" mass="11872">MSFKFGKSFRSNCSCTLANLMGRYFGDSDGSKKERLRAFSNYLFFSFSYVVFGARENQNKPRKVIILSIRIVKSITRTNLFSGKSNRETRKKKKKKTLMFSL</sequence>
<proteinExistence type="predicted"/>
<organism evidence="2 3">
    <name type="scientific">Carya illinoinensis</name>
    <name type="common">Pecan</name>
    <dbReference type="NCBI Taxonomy" id="32201"/>
    <lineage>
        <taxon>Eukaryota</taxon>
        <taxon>Viridiplantae</taxon>
        <taxon>Streptophyta</taxon>
        <taxon>Embryophyta</taxon>
        <taxon>Tracheophyta</taxon>
        <taxon>Spermatophyta</taxon>
        <taxon>Magnoliopsida</taxon>
        <taxon>eudicotyledons</taxon>
        <taxon>Gunneridae</taxon>
        <taxon>Pentapetalae</taxon>
        <taxon>rosids</taxon>
        <taxon>fabids</taxon>
        <taxon>Fagales</taxon>
        <taxon>Juglandaceae</taxon>
        <taxon>Carya</taxon>
    </lineage>
</organism>
<reference evidence="2" key="1">
    <citation type="submission" date="2021-01" db="EMBL/GenBank/DDBJ databases">
        <authorList>
            <person name="Lovell J.T."/>
            <person name="Bentley N."/>
            <person name="Bhattarai G."/>
            <person name="Jenkins J.W."/>
            <person name="Sreedasyam A."/>
            <person name="Alarcon Y."/>
            <person name="Bock C."/>
            <person name="Boston L."/>
            <person name="Carlson J."/>
            <person name="Cervantes K."/>
            <person name="Clermont K."/>
            <person name="Krom N."/>
            <person name="Kubenka K."/>
            <person name="Mamidi S."/>
            <person name="Mattison C."/>
            <person name="Monteros M."/>
            <person name="Pisani C."/>
            <person name="Plott C."/>
            <person name="Rajasekar S."/>
            <person name="Rhein H.S."/>
            <person name="Rohla C."/>
            <person name="Song M."/>
            <person name="Hilaire R.S."/>
            <person name="Shu S."/>
            <person name="Wells L."/>
            <person name="Wang X."/>
            <person name="Webber J."/>
            <person name="Heerema R.J."/>
            <person name="Klein P."/>
            <person name="Conner P."/>
            <person name="Grauke L."/>
            <person name="Grimwood J."/>
            <person name="Schmutz J."/>
            <person name="Randall J.J."/>
        </authorList>
    </citation>
    <scope>NUCLEOTIDE SEQUENCE</scope>
    <source>
        <tissue evidence="2">Leaf</tissue>
    </source>
</reference>
<evidence type="ECO:0000313" key="2">
    <source>
        <dbReference type="EMBL" id="KAG6679369.1"/>
    </source>
</evidence>
<name>A0A922ADK5_CARIL</name>
<comment type="caution">
    <text evidence="2">The sequence shown here is derived from an EMBL/GenBank/DDBJ whole genome shotgun (WGS) entry which is preliminary data.</text>
</comment>
<feature type="compositionally biased region" description="Basic residues" evidence="1">
    <location>
        <begin position="89"/>
        <end position="102"/>
    </location>
</feature>
<evidence type="ECO:0000313" key="3">
    <source>
        <dbReference type="Proteomes" id="UP000811246"/>
    </source>
</evidence>
<protein>
    <submittedName>
        <fullName evidence="2">Uncharacterized protein</fullName>
    </submittedName>
</protein>
<evidence type="ECO:0000256" key="1">
    <source>
        <dbReference type="SAM" id="MobiDB-lite"/>
    </source>
</evidence>
<dbReference type="AlphaFoldDB" id="A0A922ADK5"/>
<dbReference type="EMBL" id="CM031838">
    <property type="protein sequence ID" value="KAG6679369.1"/>
    <property type="molecule type" value="Genomic_DNA"/>
</dbReference>
<feature type="region of interest" description="Disordered" evidence="1">
    <location>
        <begin position="83"/>
        <end position="102"/>
    </location>
</feature>
<gene>
    <name evidence="2" type="ORF">I3842_14G127500</name>
</gene>
<accession>A0A922ADK5</accession>